<comment type="caution">
    <text evidence="7">The sequence shown here is derived from an EMBL/GenBank/DDBJ whole genome shotgun (WGS) entry which is preliminary data.</text>
</comment>
<evidence type="ECO:0000313" key="7">
    <source>
        <dbReference type="EMBL" id="MBB6072769.1"/>
    </source>
</evidence>
<keyword evidence="8" id="KW-1185">Reference proteome</keyword>
<gene>
    <name evidence="7" type="ORF">HNQ61_004433</name>
</gene>
<feature type="transmembrane region" description="Helical" evidence="6">
    <location>
        <begin position="39"/>
        <end position="58"/>
    </location>
</feature>
<comment type="subcellular location">
    <subcellularLocation>
        <location evidence="1">Cell membrane</location>
        <topology evidence="1">Multi-pass membrane protein</topology>
    </subcellularLocation>
</comment>
<dbReference type="GO" id="GO:0005886">
    <property type="term" value="C:plasma membrane"/>
    <property type="evidence" value="ECO:0007669"/>
    <property type="project" value="UniProtKB-SubCell"/>
</dbReference>
<evidence type="ECO:0008006" key="9">
    <source>
        <dbReference type="Google" id="ProtNLM"/>
    </source>
</evidence>
<dbReference type="AlphaFoldDB" id="A0A841H4R0"/>
<protein>
    <recommendedName>
        <fullName evidence="9">Flippase-like domain-containing protein</fullName>
    </recommendedName>
</protein>
<evidence type="ECO:0000256" key="6">
    <source>
        <dbReference type="SAM" id="Phobius"/>
    </source>
</evidence>
<proteinExistence type="predicted"/>
<keyword evidence="5 6" id="KW-0472">Membrane</keyword>
<evidence type="ECO:0000313" key="8">
    <source>
        <dbReference type="Proteomes" id="UP000582837"/>
    </source>
</evidence>
<dbReference type="PANTHER" id="PTHR39087">
    <property type="entry name" value="UPF0104 MEMBRANE PROTEIN MJ1595"/>
    <property type="match status" value="1"/>
</dbReference>
<feature type="transmembrane region" description="Helical" evidence="6">
    <location>
        <begin position="219"/>
        <end position="240"/>
    </location>
</feature>
<feature type="transmembrane region" description="Helical" evidence="6">
    <location>
        <begin position="297"/>
        <end position="320"/>
    </location>
</feature>
<evidence type="ECO:0000256" key="5">
    <source>
        <dbReference type="ARBA" id="ARBA00023136"/>
    </source>
</evidence>
<name>A0A841H4R0_9BACT</name>
<evidence type="ECO:0000256" key="3">
    <source>
        <dbReference type="ARBA" id="ARBA00022692"/>
    </source>
</evidence>
<dbReference type="NCBIfam" id="TIGR00374">
    <property type="entry name" value="flippase-like domain"/>
    <property type="match status" value="1"/>
</dbReference>
<feature type="transmembrane region" description="Helical" evidence="6">
    <location>
        <begin position="126"/>
        <end position="145"/>
    </location>
</feature>
<dbReference type="Pfam" id="PF03706">
    <property type="entry name" value="LPG_synthase_TM"/>
    <property type="match status" value="1"/>
</dbReference>
<dbReference type="Proteomes" id="UP000582837">
    <property type="component" value="Unassembled WGS sequence"/>
</dbReference>
<dbReference type="InterPro" id="IPR022791">
    <property type="entry name" value="L-PG_synthase/AglD"/>
</dbReference>
<reference evidence="7 8" key="1">
    <citation type="submission" date="2020-08" db="EMBL/GenBank/DDBJ databases">
        <title>Genomic Encyclopedia of Type Strains, Phase IV (KMG-IV): sequencing the most valuable type-strain genomes for metagenomic binning, comparative biology and taxonomic classification.</title>
        <authorList>
            <person name="Goeker M."/>
        </authorList>
    </citation>
    <scope>NUCLEOTIDE SEQUENCE [LARGE SCALE GENOMIC DNA]</scope>
    <source>
        <strain evidence="7 8">DSM 29007</strain>
    </source>
</reference>
<feature type="transmembrane region" description="Helical" evidence="6">
    <location>
        <begin position="157"/>
        <end position="176"/>
    </location>
</feature>
<keyword evidence="4 6" id="KW-1133">Transmembrane helix</keyword>
<accession>A0A841H4R0</accession>
<dbReference type="PANTHER" id="PTHR39087:SF2">
    <property type="entry name" value="UPF0104 MEMBRANE PROTEIN MJ1595"/>
    <property type="match status" value="1"/>
</dbReference>
<dbReference type="EMBL" id="JACHIA010000018">
    <property type="protein sequence ID" value="MBB6072769.1"/>
    <property type="molecule type" value="Genomic_DNA"/>
</dbReference>
<keyword evidence="2" id="KW-1003">Cell membrane</keyword>
<evidence type="ECO:0000256" key="4">
    <source>
        <dbReference type="ARBA" id="ARBA00022989"/>
    </source>
</evidence>
<feature type="transmembrane region" description="Helical" evidence="6">
    <location>
        <begin position="252"/>
        <end position="277"/>
    </location>
</feature>
<evidence type="ECO:0000256" key="1">
    <source>
        <dbReference type="ARBA" id="ARBA00004651"/>
    </source>
</evidence>
<organism evidence="7 8">
    <name type="scientific">Longimicrobium terrae</name>
    <dbReference type="NCBI Taxonomy" id="1639882"/>
    <lineage>
        <taxon>Bacteria</taxon>
        <taxon>Pseudomonadati</taxon>
        <taxon>Gemmatimonadota</taxon>
        <taxon>Longimicrobiia</taxon>
        <taxon>Longimicrobiales</taxon>
        <taxon>Longimicrobiaceae</taxon>
        <taxon>Longimicrobium</taxon>
    </lineage>
</organism>
<sequence>MKGHLKTVAGIAATVFFLWLALRGVEWADVFANVRAANLPLLAAAVVLSALGMHVRALRWKPLLEPVAPGVAWRPRIAGVCIGFGANNVFPARLGEFARTWVLARQTGIPLTAAFASLVMERALDGIVIIAFLLGSMSLPGFPALTTVGNVDIQGPVRFVAAVTAVMLAGLLWMTFAPAPAVRLAEKVVRILPAGVRRPVLDALHAFLSGLDVLRSPRLLAISVAWAVGQWAFLAVSFLLAFRAFGITEPGYLGAIFLQSCIALAVAIPAAPGFFGLFEAASVWGLGLWGVDRTRAVSFAIGFHLGGWFAVTGLGAFYALRLNVRLRDLRGSDTRVEEAVESGEAVAGRAGRV</sequence>
<keyword evidence="3 6" id="KW-0812">Transmembrane</keyword>
<evidence type="ECO:0000256" key="2">
    <source>
        <dbReference type="ARBA" id="ARBA00022475"/>
    </source>
</evidence>
<dbReference type="RefSeq" id="WP_170035517.1">
    <property type="nucleotide sequence ID" value="NZ_JABDTL010000001.1"/>
</dbReference>